<organism evidence="7 8">
    <name type="scientific">Cryptotermes secundus</name>
    <dbReference type="NCBI Taxonomy" id="105785"/>
    <lineage>
        <taxon>Eukaryota</taxon>
        <taxon>Metazoa</taxon>
        <taxon>Ecdysozoa</taxon>
        <taxon>Arthropoda</taxon>
        <taxon>Hexapoda</taxon>
        <taxon>Insecta</taxon>
        <taxon>Pterygota</taxon>
        <taxon>Neoptera</taxon>
        <taxon>Polyneoptera</taxon>
        <taxon>Dictyoptera</taxon>
        <taxon>Blattodea</taxon>
        <taxon>Blattoidea</taxon>
        <taxon>Termitoidae</taxon>
        <taxon>Kalotermitidae</taxon>
        <taxon>Cryptotermitinae</taxon>
        <taxon>Cryptotermes</taxon>
    </lineage>
</organism>
<dbReference type="Pfam" id="PF23338">
    <property type="entry name" value="PTHB1_hp"/>
    <property type="match status" value="1"/>
</dbReference>
<dbReference type="InterPro" id="IPR028074">
    <property type="entry name" value="PHTB1_GAE_dom"/>
</dbReference>
<dbReference type="Pfam" id="PF14728">
    <property type="entry name" value="PTHB1_GAE"/>
    <property type="match status" value="1"/>
</dbReference>
<evidence type="ECO:0000259" key="6">
    <source>
        <dbReference type="Pfam" id="PF23339"/>
    </source>
</evidence>
<dbReference type="PANTHER" id="PTHR20991">
    <property type="entry name" value="PARATHYROID HORMONE-RESPONSIVE B1 GENE"/>
    <property type="match status" value="1"/>
</dbReference>
<dbReference type="AlphaFoldDB" id="A0A2J7QTV6"/>
<evidence type="ECO:0000259" key="4">
    <source>
        <dbReference type="Pfam" id="PF23337"/>
    </source>
</evidence>
<feature type="non-terminal residue" evidence="7">
    <location>
        <position position="1"/>
    </location>
</feature>
<dbReference type="InterPro" id="IPR055364">
    <property type="entry name" value="PTHB1_CtH_dom"/>
</dbReference>
<dbReference type="InterPro" id="IPR026511">
    <property type="entry name" value="PTHB1"/>
</dbReference>
<gene>
    <name evidence="7" type="ORF">B7P43_G06546</name>
</gene>
<dbReference type="Pfam" id="PF23339">
    <property type="entry name" value="PTHB1_CtH"/>
    <property type="match status" value="1"/>
</dbReference>
<feature type="domain" description="PTHB1 GAE" evidence="3">
    <location>
        <begin position="185"/>
        <end position="267"/>
    </location>
</feature>
<feature type="domain" description="PTHB1 C-terminal helix bundle" evidence="6">
    <location>
        <begin position="489"/>
        <end position="563"/>
    </location>
</feature>
<dbReference type="InterPro" id="IPR028073">
    <property type="entry name" value="PHTB1_N_dom"/>
</dbReference>
<evidence type="ECO:0000259" key="5">
    <source>
        <dbReference type="Pfam" id="PF23338"/>
    </source>
</evidence>
<feature type="region of interest" description="Disordered" evidence="1">
    <location>
        <begin position="634"/>
        <end position="684"/>
    </location>
</feature>
<dbReference type="InterPro" id="IPR055363">
    <property type="entry name" value="PTHB1_hp_dom"/>
</dbReference>
<dbReference type="PANTHER" id="PTHR20991:SF0">
    <property type="entry name" value="PROTEIN PTHB1"/>
    <property type="match status" value="1"/>
</dbReference>
<name>A0A2J7QTV6_9NEOP</name>
<evidence type="ECO:0008006" key="9">
    <source>
        <dbReference type="Google" id="ProtNLM"/>
    </source>
</evidence>
<protein>
    <recommendedName>
        <fullName evidence="9">Protein PTHB1</fullName>
    </recommendedName>
</protein>
<evidence type="ECO:0000313" key="7">
    <source>
        <dbReference type="EMBL" id="PNF32020.1"/>
    </source>
</evidence>
<dbReference type="EMBL" id="NEVH01011193">
    <property type="protein sequence ID" value="PNF32020.1"/>
    <property type="molecule type" value="Genomic_DNA"/>
</dbReference>
<evidence type="ECO:0000313" key="8">
    <source>
        <dbReference type="Proteomes" id="UP000235965"/>
    </source>
</evidence>
<feature type="domain" description="PTHB1 N-terminal" evidence="2">
    <location>
        <begin position="1"/>
        <end position="152"/>
    </location>
</feature>
<evidence type="ECO:0000259" key="2">
    <source>
        <dbReference type="Pfam" id="PF14727"/>
    </source>
</evidence>
<proteinExistence type="predicted"/>
<dbReference type="GO" id="GO:0034464">
    <property type="term" value="C:BBSome"/>
    <property type="evidence" value="ECO:0007669"/>
    <property type="project" value="InterPro"/>
</dbReference>
<keyword evidence="8" id="KW-1185">Reference proteome</keyword>
<dbReference type="GO" id="GO:0016020">
    <property type="term" value="C:membrane"/>
    <property type="evidence" value="ECO:0007669"/>
    <property type="project" value="TreeGrafter"/>
</dbReference>
<evidence type="ECO:0000256" key="1">
    <source>
        <dbReference type="SAM" id="MobiDB-lite"/>
    </source>
</evidence>
<dbReference type="Pfam" id="PF23337">
    <property type="entry name" value="PTHB1_pf"/>
    <property type="match status" value="1"/>
</dbReference>
<dbReference type="GO" id="GO:0060271">
    <property type="term" value="P:cilium assembly"/>
    <property type="evidence" value="ECO:0007669"/>
    <property type="project" value="TreeGrafter"/>
</dbReference>
<dbReference type="OrthoDB" id="10262646at2759"/>
<feature type="domain" description="PTHB1 platform" evidence="4">
    <location>
        <begin position="273"/>
        <end position="381"/>
    </location>
</feature>
<feature type="domain" description="PTHB1 hairpin" evidence="5">
    <location>
        <begin position="383"/>
        <end position="485"/>
    </location>
</feature>
<dbReference type="InterPro" id="IPR055362">
    <property type="entry name" value="PTHB1_pf_dom"/>
</dbReference>
<reference evidence="7 8" key="1">
    <citation type="submission" date="2017-12" db="EMBL/GenBank/DDBJ databases">
        <title>Hemimetabolous genomes reveal molecular basis of termite eusociality.</title>
        <authorList>
            <person name="Harrison M.C."/>
            <person name="Jongepier E."/>
            <person name="Robertson H.M."/>
            <person name="Arning N."/>
            <person name="Bitard-Feildel T."/>
            <person name="Chao H."/>
            <person name="Childers C.P."/>
            <person name="Dinh H."/>
            <person name="Doddapaneni H."/>
            <person name="Dugan S."/>
            <person name="Gowin J."/>
            <person name="Greiner C."/>
            <person name="Han Y."/>
            <person name="Hu H."/>
            <person name="Hughes D.S.T."/>
            <person name="Huylmans A.-K."/>
            <person name="Kemena C."/>
            <person name="Kremer L.P.M."/>
            <person name="Lee S.L."/>
            <person name="Lopez-Ezquerra A."/>
            <person name="Mallet L."/>
            <person name="Monroy-Kuhn J.M."/>
            <person name="Moser A."/>
            <person name="Murali S.C."/>
            <person name="Muzny D.M."/>
            <person name="Otani S."/>
            <person name="Piulachs M.-D."/>
            <person name="Poelchau M."/>
            <person name="Qu J."/>
            <person name="Schaub F."/>
            <person name="Wada-Katsumata A."/>
            <person name="Worley K.C."/>
            <person name="Xie Q."/>
            <person name="Ylla G."/>
            <person name="Poulsen M."/>
            <person name="Gibbs R.A."/>
            <person name="Schal C."/>
            <person name="Richards S."/>
            <person name="Belles X."/>
            <person name="Korb J."/>
            <person name="Bornberg-Bauer E."/>
        </authorList>
    </citation>
    <scope>NUCLEOTIDE SEQUENCE [LARGE SCALE GENOMIC DNA]</scope>
    <source>
        <tissue evidence="7">Whole body</tissue>
    </source>
</reference>
<dbReference type="Proteomes" id="UP000235965">
    <property type="component" value="Unassembled WGS sequence"/>
</dbReference>
<evidence type="ECO:0000259" key="3">
    <source>
        <dbReference type="Pfam" id="PF14728"/>
    </source>
</evidence>
<feature type="compositionally biased region" description="Basic and acidic residues" evidence="1">
    <location>
        <begin position="567"/>
        <end position="576"/>
    </location>
</feature>
<feature type="region of interest" description="Disordered" evidence="1">
    <location>
        <begin position="567"/>
        <end position="604"/>
    </location>
</feature>
<comment type="caution">
    <text evidence="7">The sequence shown here is derived from an EMBL/GenBank/DDBJ whole genome shotgun (WGS) entry which is preliminary data.</text>
</comment>
<sequence length="684" mass="75450">FGGVNGRDFLCVQSLDGTLSFFEQETFSFIRFLPGFLLPGPLVFLPHTDSFLTVTSNWHAETYRYQVLAEAGGTSDEESASGRKVTTEWSYNIGEAALDVVAVTWANSYCDILVLGERNLFCLKDNGTLKFMKRLEYKPCCFHPYFIAASLTSTAAEQEVKVSVSVNSQLEPCPFPHSIDEEGVEIPMCRVSVELVPHSPLSKVQVSVIVQPPLTVSQVSHTISSLCERSSIIAYVYMEQSCDIPTLDVRVITSYMASTGGFPRVLHNVAQLPLKLVALFTAPAKEADFKVTLNTNQPVVSLSQLFPEFVGEGVLSGTSNAAGFQYYGGRGSTVTVLAAKSSQRYRLQCDTLPSLCLLTSQLVQRLNRHFSRHEGFTCSYSSSLPLHELFSEIGTHFFFREKARKIQEELGQRTTQFRVIQRRLLAKFKDKTPTPLTNLDMLLKEAYQQILASTDEMEEIQQALLRSRCQLGCVTRLILLMMRLMNTVSEEDYSDLQAALPSTVYDAEEQGWEEVTDAALSHLLRTSLAKGSKTSQHLAQIALEPMKDITRFKKHISAVLDRISKGSNKAERKDNVGELLKPVKSVSPIPEAGEGGHDEEPVVPVGSQYGERAVSANPRGRSAALLKAHRAAQMPVTNDGLTSHPEAGVVTLKTDQGQKEPSDPQVALIEGPSDVSPSADDDIW</sequence>
<dbReference type="Pfam" id="PF14727">
    <property type="entry name" value="PHTB1_N"/>
    <property type="match status" value="1"/>
</dbReference>
<accession>A0A2J7QTV6</accession>